<dbReference type="PROSITE" id="PS00723">
    <property type="entry name" value="POLYPRENYL_SYNTHASE_1"/>
    <property type="match status" value="1"/>
</dbReference>
<proteinExistence type="inferred from homology"/>
<dbReference type="Pfam" id="PF00348">
    <property type="entry name" value="polyprenyl_synt"/>
    <property type="match status" value="1"/>
</dbReference>
<protein>
    <submittedName>
        <fullName evidence="8">Polyprenyl synthetase family protein</fullName>
        <ecNumber evidence="8">2.5.1.-</ecNumber>
    </submittedName>
</protein>
<dbReference type="GO" id="GO:0016740">
    <property type="term" value="F:transferase activity"/>
    <property type="evidence" value="ECO:0007669"/>
    <property type="project" value="UniProtKB-KW"/>
</dbReference>
<keyword evidence="4" id="KW-0479">Metal-binding</keyword>
<evidence type="ECO:0000256" key="5">
    <source>
        <dbReference type="ARBA" id="ARBA00022842"/>
    </source>
</evidence>
<dbReference type="InterPro" id="IPR053378">
    <property type="entry name" value="Prenyl_diphosphate_synthase"/>
</dbReference>
<dbReference type="InterPro" id="IPR033749">
    <property type="entry name" value="Polyprenyl_synt_CS"/>
</dbReference>
<dbReference type="InterPro" id="IPR000092">
    <property type="entry name" value="Polyprenyl_synt"/>
</dbReference>
<dbReference type="Proteomes" id="UP001595279">
    <property type="component" value="Unassembled WGS sequence"/>
</dbReference>
<dbReference type="EC" id="2.5.1.-" evidence="8"/>
<dbReference type="PANTHER" id="PTHR43281:SF1">
    <property type="entry name" value="FARNESYL DIPHOSPHATE SYNTHASE"/>
    <property type="match status" value="1"/>
</dbReference>
<evidence type="ECO:0000256" key="7">
    <source>
        <dbReference type="RuleBase" id="RU004466"/>
    </source>
</evidence>
<dbReference type="NCBIfam" id="NF045485">
    <property type="entry name" value="FPPsyn"/>
    <property type="match status" value="1"/>
</dbReference>
<dbReference type="CDD" id="cd00685">
    <property type="entry name" value="Trans_IPPS_HT"/>
    <property type="match status" value="1"/>
</dbReference>
<evidence type="ECO:0000256" key="1">
    <source>
        <dbReference type="ARBA" id="ARBA00001946"/>
    </source>
</evidence>
<evidence type="ECO:0000256" key="2">
    <source>
        <dbReference type="ARBA" id="ARBA00006706"/>
    </source>
</evidence>
<sequence length="294" mass="32372">MDKTLSSFIEEKKQLVEVELKRYLNTLEVPRRLKDSMLYSLEAGGKRLRPILLLASYKAYGGEGDKALSAAAGLEMVHTYSLIHDDLPAMDDDDLRRGKPTNHKVFDEATAILAGDALLTYSFEIILNDPQLNGEEKLSLTKALSHAAGPAGMVGGQIQDMQAEKNPVTLEELETIHDMKTGELLKFAVYAGAYLANANEKQLGHIQQFAYYLGLIFQVQDDILDVTGEEDKIGKAVGSDQNNEKSTYPKLLGLDGAIDKKYRYVQQAKAALESAGANGTLLESLADFFSERDH</sequence>
<keyword evidence="6" id="KW-0414">Isoprene biosynthesis</keyword>
<dbReference type="InterPro" id="IPR008949">
    <property type="entry name" value="Isoprenoid_synthase_dom_sf"/>
</dbReference>
<reference evidence="9" key="1">
    <citation type="journal article" date="2019" name="Int. J. Syst. Evol. Microbiol.">
        <title>The Global Catalogue of Microorganisms (GCM) 10K type strain sequencing project: providing services to taxonomists for standard genome sequencing and annotation.</title>
        <authorList>
            <consortium name="The Broad Institute Genomics Platform"/>
            <consortium name="The Broad Institute Genome Sequencing Center for Infectious Disease"/>
            <person name="Wu L."/>
            <person name="Ma J."/>
        </authorList>
    </citation>
    <scope>NUCLEOTIDE SEQUENCE [LARGE SCALE GENOMIC DNA]</scope>
    <source>
        <strain evidence="9">KCTC 13128</strain>
    </source>
</reference>
<dbReference type="Gene3D" id="1.10.600.10">
    <property type="entry name" value="Farnesyl Diphosphate Synthase"/>
    <property type="match status" value="1"/>
</dbReference>
<evidence type="ECO:0000313" key="8">
    <source>
        <dbReference type="EMBL" id="MFC3039022.1"/>
    </source>
</evidence>
<evidence type="ECO:0000256" key="3">
    <source>
        <dbReference type="ARBA" id="ARBA00022679"/>
    </source>
</evidence>
<comment type="cofactor">
    <cofactor evidence="1">
        <name>Mg(2+)</name>
        <dbReference type="ChEBI" id="CHEBI:18420"/>
    </cofactor>
</comment>
<evidence type="ECO:0000256" key="4">
    <source>
        <dbReference type="ARBA" id="ARBA00022723"/>
    </source>
</evidence>
<evidence type="ECO:0000313" key="9">
    <source>
        <dbReference type="Proteomes" id="UP001595279"/>
    </source>
</evidence>
<organism evidence="8 9">
    <name type="scientific">Virgibacillus xinjiangensis</name>
    <dbReference type="NCBI Taxonomy" id="393090"/>
    <lineage>
        <taxon>Bacteria</taxon>
        <taxon>Bacillati</taxon>
        <taxon>Bacillota</taxon>
        <taxon>Bacilli</taxon>
        <taxon>Bacillales</taxon>
        <taxon>Bacillaceae</taxon>
        <taxon>Virgibacillus</taxon>
    </lineage>
</organism>
<gene>
    <name evidence="8" type="ORF">ACFOGI_01980</name>
</gene>
<keyword evidence="5" id="KW-0460">Magnesium</keyword>
<comment type="similarity">
    <text evidence="2 7">Belongs to the FPP/GGPP synthase family.</text>
</comment>
<dbReference type="SFLD" id="SFLDS00005">
    <property type="entry name" value="Isoprenoid_Synthase_Type_I"/>
    <property type="match status" value="1"/>
</dbReference>
<evidence type="ECO:0000256" key="6">
    <source>
        <dbReference type="ARBA" id="ARBA00023229"/>
    </source>
</evidence>
<comment type="caution">
    <text evidence="8">The sequence shown here is derived from an EMBL/GenBank/DDBJ whole genome shotgun (WGS) entry which is preliminary data.</text>
</comment>
<dbReference type="EMBL" id="JBHRSA010000004">
    <property type="protein sequence ID" value="MFC3039022.1"/>
    <property type="molecule type" value="Genomic_DNA"/>
</dbReference>
<name>A0ABV7CRH6_9BACI</name>
<dbReference type="PANTHER" id="PTHR43281">
    <property type="entry name" value="FARNESYL DIPHOSPHATE SYNTHASE"/>
    <property type="match status" value="1"/>
</dbReference>
<dbReference type="PROSITE" id="PS00444">
    <property type="entry name" value="POLYPRENYL_SYNTHASE_2"/>
    <property type="match status" value="1"/>
</dbReference>
<keyword evidence="3 7" id="KW-0808">Transferase</keyword>
<dbReference type="RefSeq" id="WP_390267614.1">
    <property type="nucleotide sequence ID" value="NZ_JBHRSA010000004.1"/>
</dbReference>
<keyword evidence="9" id="KW-1185">Reference proteome</keyword>
<dbReference type="SFLD" id="SFLDG01017">
    <property type="entry name" value="Polyprenyl_Transferase_Like"/>
    <property type="match status" value="1"/>
</dbReference>
<accession>A0ABV7CRH6</accession>
<dbReference type="SUPFAM" id="SSF48576">
    <property type="entry name" value="Terpenoid synthases"/>
    <property type="match status" value="1"/>
</dbReference>